<dbReference type="Proteomes" id="UP000327044">
    <property type="component" value="Unassembled WGS sequence"/>
</dbReference>
<protein>
    <recommendedName>
        <fullName evidence="1">PiggyBac transposable element-derived protein domain-containing protein</fullName>
    </recommendedName>
</protein>
<dbReference type="InterPro" id="IPR029526">
    <property type="entry name" value="PGBD"/>
</dbReference>
<dbReference type="InterPro" id="IPR052638">
    <property type="entry name" value="PiggyBac_TE-derived"/>
</dbReference>
<dbReference type="InParanoid" id="A0A5N4AET7"/>
<comment type="caution">
    <text evidence="2">The sequence shown here is derived from an EMBL/GenBank/DDBJ whole genome shotgun (WGS) entry which is preliminary data.</text>
</comment>
<organism evidence="2 3">
    <name type="scientific">Photinus pyralis</name>
    <name type="common">Common eastern firefly</name>
    <name type="synonym">Lampyris pyralis</name>
    <dbReference type="NCBI Taxonomy" id="7054"/>
    <lineage>
        <taxon>Eukaryota</taxon>
        <taxon>Metazoa</taxon>
        <taxon>Ecdysozoa</taxon>
        <taxon>Arthropoda</taxon>
        <taxon>Hexapoda</taxon>
        <taxon>Insecta</taxon>
        <taxon>Pterygota</taxon>
        <taxon>Neoptera</taxon>
        <taxon>Endopterygota</taxon>
        <taxon>Coleoptera</taxon>
        <taxon>Polyphaga</taxon>
        <taxon>Elateriformia</taxon>
        <taxon>Elateroidea</taxon>
        <taxon>Lampyridae</taxon>
        <taxon>Lampyrinae</taxon>
        <taxon>Photinus</taxon>
    </lineage>
</organism>
<dbReference type="EMBL" id="VVIM01000007">
    <property type="protein sequence ID" value="KAB0795748.1"/>
    <property type="molecule type" value="Genomic_DNA"/>
</dbReference>
<dbReference type="GO" id="GO:0043565">
    <property type="term" value="F:sequence-specific DNA binding"/>
    <property type="evidence" value="ECO:0007669"/>
    <property type="project" value="TreeGrafter"/>
</dbReference>
<dbReference type="AlphaFoldDB" id="A0A5N4AET7"/>
<evidence type="ECO:0000313" key="2">
    <source>
        <dbReference type="EMBL" id="KAB0795748.1"/>
    </source>
</evidence>
<evidence type="ECO:0000259" key="1">
    <source>
        <dbReference type="Pfam" id="PF13843"/>
    </source>
</evidence>
<dbReference type="PANTHER" id="PTHR47055:SF3">
    <property type="entry name" value="PHORBOL-ESTER_DAG-TYPE DOMAIN-CONTAINING PROTEIN"/>
    <property type="match status" value="1"/>
</dbReference>
<gene>
    <name evidence="2" type="ORF">PPYR_09809</name>
</gene>
<dbReference type="PANTHER" id="PTHR47055">
    <property type="entry name" value="DDE_TNP_1_7 DOMAIN-CONTAINING PROTEIN"/>
    <property type="match status" value="1"/>
</dbReference>
<dbReference type="Pfam" id="PF13843">
    <property type="entry name" value="DDE_Tnp_1_7"/>
    <property type="match status" value="1"/>
</dbReference>
<proteinExistence type="predicted"/>
<name>A0A5N4AET7_PHOPY</name>
<feature type="domain" description="PiggyBac transposable element-derived protein" evidence="1">
    <location>
        <begin position="2"/>
        <end position="227"/>
    </location>
</feature>
<reference evidence="2 3" key="1">
    <citation type="journal article" date="2018" name="Elife">
        <title>Firefly genomes illuminate parallel origins of bioluminescence in beetles.</title>
        <authorList>
            <person name="Fallon T.R."/>
            <person name="Lower S.E."/>
            <person name="Chang C.H."/>
            <person name="Bessho-Uehara M."/>
            <person name="Martin G.J."/>
            <person name="Bewick A.J."/>
            <person name="Behringer M."/>
            <person name="Debat H.J."/>
            <person name="Wong I."/>
            <person name="Day J.C."/>
            <person name="Suvorov A."/>
            <person name="Silva C.J."/>
            <person name="Stanger-Hall K.F."/>
            <person name="Hall D.W."/>
            <person name="Schmitz R.J."/>
            <person name="Nelson D.R."/>
            <person name="Lewis S.M."/>
            <person name="Shigenobu S."/>
            <person name="Bybee S.M."/>
            <person name="Larracuente A.M."/>
            <person name="Oba Y."/>
            <person name="Weng J.K."/>
        </authorList>
    </citation>
    <scope>NUCLEOTIDE SEQUENCE [LARGE SCALE GENOMIC DNA]</scope>
    <source>
        <strain evidence="2">1611_PpyrPB1</strain>
        <tissue evidence="2">Whole body</tissue>
    </source>
</reference>
<evidence type="ECO:0000313" key="3">
    <source>
        <dbReference type="Proteomes" id="UP000327044"/>
    </source>
</evidence>
<keyword evidence="3" id="KW-1185">Reference proteome</keyword>
<sequence>MLNKKYQQWGIIHEKLSVDEAMTRYYGHHSSLVRGKPVRFGFKNWSLCSSNGYCYSVDTYCGKTKGNPGDIQQPLGSRVVLSLLKCVCVYPVIIFLSLLSDLKRLGFRATGTLRQNRTEKSPLIPVKEMEKKKRGSYDSAFDSKNELLLIRWNDNSVCTIATNYDFLEPLQNDDVKQPNVFKAYNNGMGGVDSNDQVVNNYRISVRGKKWYWPLITSMFNVAMVNAWKLHQLVSEDKMDLLLFVRNVTRYYLRFSTKEHGKSRNSASVPKSIVEDDIGSLS</sequence>
<accession>A0A5N4AET7</accession>